<evidence type="ECO:0000259" key="6">
    <source>
        <dbReference type="PROSITE" id="PS51123"/>
    </source>
</evidence>
<evidence type="ECO:0000256" key="2">
    <source>
        <dbReference type="ARBA" id="ARBA00023136"/>
    </source>
</evidence>
<dbReference type="InterPro" id="IPR006664">
    <property type="entry name" value="OMP_bac"/>
</dbReference>
<dbReference type="PANTHER" id="PTHR30329:SF21">
    <property type="entry name" value="LIPOPROTEIN YIAD-RELATED"/>
    <property type="match status" value="1"/>
</dbReference>
<dbReference type="EMBL" id="FNXF01000004">
    <property type="protein sequence ID" value="SEH81186.1"/>
    <property type="molecule type" value="Genomic_DNA"/>
</dbReference>
<evidence type="ECO:0000256" key="1">
    <source>
        <dbReference type="ARBA" id="ARBA00004442"/>
    </source>
</evidence>
<evidence type="ECO:0000256" key="5">
    <source>
        <dbReference type="SAM" id="SignalP"/>
    </source>
</evidence>
<dbReference type="RefSeq" id="WP_177172183.1">
    <property type="nucleotide sequence ID" value="NZ_FNXF01000004.1"/>
</dbReference>
<dbReference type="Proteomes" id="UP000199371">
    <property type="component" value="Unassembled WGS sequence"/>
</dbReference>
<proteinExistence type="predicted"/>
<dbReference type="AlphaFoldDB" id="A0A1H6KYY8"/>
<evidence type="ECO:0000313" key="7">
    <source>
        <dbReference type="EMBL" id="SEH81186.1"/>
    </source>
</evidence>
<dbReference type="PANTHER" id="PTHR30329">
    <property type="entry name" value="STATOR ELEMENT OF FLAGELLAR MOTOR COMPLEX"/>
    <property type="match status" value="1"/>
</dbReference>
<dbReference type="InterPro" id="IPR050330">
    <property type="entry name" value="Bact_OuterMem_StrucFunc"/>
</dbReference>
<name>A0A1H6KYY8_9GAMM</name>
<keyword evidence="2 4" id="KW-0472">Membrane</keyword>
<evidence type="ECO:0000313" key="8">
    <source>
        <dbReference type="Proteomes" id="UP000199371"/>
    </source>
</evidence>
<dbReference type="SUPFAM" id="SSF103088">
    <property type="entry name" value="OmpA-like"/>
    <property type="match status" value="1"/>
</dbReference>
<dbReference type="CDD" id="cd07185">
    <property type="entry name" value="OmpA_C-like"/>
    <property type="match status" value="1"/>
</dbReference>
<evidence type="ECO:0000256" key="3">
    <source>
        <dbReference type="ARBA" id="ARBA00023237"/>
    </source>
</evidence>
<feature type="chain" id="PRO_5011794383" evidence="5">
    <location>
        <begin position="23"/>
        <end position="297"/>
    </location>
</feature>
<dbReference type="PRINTS" id="PR01021">
    <property type="entry name" value="OMPADOMAIN"/>
</dbReference>
<organism evidence="7 8">
    <name type="scientific">Rheinheimera pacifica</name>
    <dbReference type="NCBI Taxonomy" id="173990"/>
    <lineage>
        <taxon>Bacteria</taxon>
        <taxon>Pseudomonadati</taxon>
        <taxon>Pseudomonadota</taxon>
        <taxon>Gammaproteobacteria</taxon>
        <taxon>Chromatiales</taxon>
        <taxon>Chromatiaceae</taxon>
        <taxon>Rheinheimera</taxon>
    </lineage>
</organism>
<dbReference type="STRING" id="173990.SAMN05660691_01616"/>
<comment type="subcellular location">
    <subcellularLocation>
        <location evidence="1">Cell outer membrane</location>
    </subcellularLocation>
</comment>
<dbReference type="GO" id="GO:0009279">
    <property type="term" value="C:cell outer membrane"/>
    <property type="evidence" value="ECO:0007669"/>
    <property type="project" value="UniProtKB-SubCell"/>
</dbReference>
<keyword evidence="8" id="KW-1185">Reference proteome</keyword>
<dbReference type="Pfam" id="PF00691">
    <property type="entry name" value="OmpA"/>
    <property type="match status" value="1"/>
</dbReference>
<feature type="signal peptide" evidence="5">
    <location>
        <begin position="1"/>
        <end position="22"/>
    </location>
</feature>
<keyword evidence="3" id="KW-0998">Cell outer membrane</keyword>
<dbReference type="Gene3D" id="3.30.1330.60">
    <property type="entry name" value="OmpA-like domain"/>
    <property type="match status" value="1"/>
</dbReference>
<dbReference type="InterPro" id="IPR006665">
    <property type="entry name" value="OmpA-like"/>
</dbReference>
<dbReference type="PROSITE" id="PS51123">
    <property type="entry name" value="OMPA_2"/>
    <property type="match status" value="1"/>
</dbReference>
<reference evidence="8" key="1">
    <citation type="submission" date="2016-10" db="EMBL/GenBank/DDBJ databases">
        <authorList>
            <person name="Varghese N."/>
            <person name="Submissions S."/>
        </authorList>
    </citation>
    <scope>NUCLEOTIDE SEQUENCE [LARGE SCALE GENOMIC DNA]</scope>
    <source>
        <strain evidence="8">DSM 17616</strain>
    </source>
</reference>
<sequence length="297" mass="32578">MVNIIKRSSWLWLLLVCGQVQAKAPLQSELVKQREWLRAEHQLIAGPVMLRELSSESHSEGYYPSATVTAAGLHLRKIADYSRTLTAQFLFDILQQKIARYGFVSEYQCKAQICGDIRGWQALTDPLLDGESGTQFYILAKAPAAIGMGYVALHVADLDGQPRVVADMIMADTSLRHMLDMVLFNEVFNYKAEQLVTGSTLYFALDSSIPLAGSDATLRHMAAQLQADPQQHFVVVGHADTSGNELYNQSLSLARAEQVRKQLITQHGVDARQLSAAGAGITGSDASFRKTVLVAAN</sequence>
<keyword evidence="5" id="KW-0732">Signal</keyword>
<protein>
    <submittedName>
        <fullName evidence="7">OmpA family protein</fullName>
    </submittedName>
</protein>
<gene>
    <name evidence="7" type="ORF">SAMN05660691_01616</name>
</gene>
<accession>A0A1H6KYY8</accession>
<feature type="domain" description="OmpA-like" evidence="6">
    <location>
        <begin position="190"/>
        <end position="297"/>
    </location>
</feature>
<dbReference type="InterPro" id="IPR036737">
    <property type="entry name" value="OmpA-like_sf"/>
</dbReference>
<evidence type="ECO:0000256" key="4">
    <source>
        <dbReference type="PROSITE-ProRule" id="PRU00473"/>
    </source>
</evidence>